<dbReference type="InterPro" id="IPR039353">
    <property type="entry name" value="TF_Adf1"/>
</dbReference>
<dbReference type="PROSITE" id="PS51029">
    <property type="entry name" value="MADF"/>
    <property type="match status" value="1"/>
</dbReference>
<dbReference type="PANTHER" id="PTHR12243">
    <property type="entry name" value="MADF DOMAIN TRANSCRIPTION FACTOR"/>
    <property type="match status" value="1"/>
</dbReference>
<keyword evidence="6" id="KW-1185">Reference proteome</keyword>
<dbReference type="InterPro" id="IPR006578">
    <property type="entry name" value="MADF-dom"/>
</dbReference>
<dbReference type="GO" id="GO:0005667">
    <property type="term" value="C:transcription regulator complex"/>
    <property type="evidence" value="ECO:0007669"/>
    <property type="project" value="TreeGrafter"/>
</dbReference>
<evidence type="ECO:0000259" key="4">
    <source>
        <dbReference type="PROSITE" id="PS51031"/>
    </source>
</evidence>
<comment type="subcellular location">
    <subcellularLocation>
        <location evidence="1">Nucleus</location>
    </subcellularLocation>
</comment>
<keyword evidence="1" id="KW-0539">Nucleus</keyword>
<reference evidence="5" key="2">
    <citation type="submission" date="2020-12" db="EMBL/GenBank/DDBJ databases">
        <authorList>
            <person name="Kanost M."/>
        </authorList>
    </citation>
    <scope>NUCLEOTIDE SEQUENCE</scope>
</reference>
<dbReference type="OrthoDB" id="6147983at2759"/>
<dbReference type="AlphaFoldDB" id="A0A922CQV3"/>
<dbReference type="PANTHER" id="PTHR12243:SF60">
    <property type="entry name" value="SI:CH211-15D5.12-RELATED"/>
    <property type="match status" value="1"/>
</dbReference>
<dbReference type="Proteomes" id="UP000791440">
    <property type="component" value="Unassembled WGS sequence"/>
</dbReference>
<proteinExistence type="predicted"/>
<evidence type="ECO:0000313" key="6">
    <source>
        <dbReference type="Proteomes" id="UP000791440"/>
    </source>
</evidence>
<gene>
    <name evidence="5" type="ORF">O3G_MSEX008933</name>
</gene>
<sequence>MADIHLTLVQEIEKYPLLYNNKIPDYTKKDMTEKAWMEVSNKLNLSVQECKEKWRNIRSTFLRSFKAPSSGSKPKKPYYLKEHLSFIVPFVKPLNEIQYQGNITSVPERDPFSDAETEEQARPSEDEQELSVSNEIDQDIRSEDTNSTLEEPVVTNNFRTARKRYKPSYNDEIYTAMQKYPKKSNVHQEKPKERNKNQTNMNHFFLSLMNEFDDMSDHELRTFKIKILQLIDEIKLNRPSPASLGEPFQIKMEDNY</sequence>
<reference evidence="5" key="1">
    <citation type="journal article" date="2016" name="Insect Biochem. Mol. Biol.">
        <title>Multifaceted biological insights from a draft genome sequence of the tobacco hornworm moth, Manduca sexta.</title>
        <authorList>
            <person name="Kanost M.R."/>
            <person name="Arrese E.L."/>
            <person name="Cao X."/>
            <person name="Chen Y.R."/>
            <person name="Chellapilla S."/>
            <person name="Goldsmith M.R."/>
            <person name="Grosse-Wilde E."/>
            <person name="Heckel D.G."/>
            <person name="Herndon N."/>
            <person name="Jiang H."/>
            <person name="Papanicolaou A."/>
            <person name="Qu J."/>
            <person name="Soulages J.L."/>
            <person name="Vogel H."/>
            <person name="Walters J."/>
            <person name="Waterhouse R.M."/>
            <person name="Ahn S.J."/>
            <person name="Almeida F.C."/>
            <person name="An C."/>
            <person name="Aqrawi P."/>
            <person name="Bretschneider A."/>
            <person name="Bryant W.B."/>
            <person name="Bucks S."/>
            <person name="Chao H."/>
            <person name="Chevignon G."/>
            <person name="Christen J.M."/>
            <person name="Clarke D.F."/>
            <person name="Dittmer N.T."/>
            <person name="Ferguson L.C.F."/>
            <person name="Garavelou S."/>
            <person name="Gordon K.H.J."/>
            <person name="Gunaratna R.T."/>
            <person name="Han Y."/>
            <person name="Hauser F."/>
            <person name="He Y."/>
            <person name="Heidel-Fischer H."/>
            <person name="Hirsh A."/>
            <person name="Hu Y."/>
            <person name="Jiang H."/>
            <person name="Kalra D."/>
            <person name="Klinner C."/>
            <person name="Konig C."/>
            <person name="Kovar C."/>
            <person name="Kroll A.R."/>
            <person name="Kuwar S.S."/>
            <person name="Lee S.L."/>
            <person name="Lehman R."/>
            <person name="Li K."/>
            <person name="Li Z."/>
            <person name="Liang H."/>
            <person name="Lovelace S."/>
            <person name="Lu Z."/>
            <person name="Mansfield J.H."/>
            <person name="McCulloch K.J."/>
            <person name="Mathew T."/>
            <person name="Morton B."/>
            <person name="Muzny D.M."/>
            <person name="Neunemann D."/>
            <person name="Ongeri F."/>
            <person name="Pauchet Y."/>
            <person name="Pu L.L."/>
            <person name="Pyrousis I."/>
            <person name="Rao X.J."/>
            <person name="Redding A."/>
            <person name="Roesel C."/>
            <person name="Sanchez-Gracia A."/>
            <person name="Schaack S."/>
            <person name="Shukla A."/>
            <person name="Tetreau G."/>
            <person name="Wang Y."/>
            <person name="Xiong G.H."/>
            <person name="Traut W."/>
            <person name="Walsh T.K."/>
            <person name="Worley K.C."/>
            <person name="Wu D."/>
            <person name="Wu W."/>
            <person name="Wu Y.Q."/>
            <person name="Zhang X."/>
            <person name="Zou Z."/>
            <person name="Zucker H."/>
            <person name="Briscoe A.D."/>
            <person name="Burmester T."/>
            <person name="Clem R.J."/>
            <person name="Feyereisen R."/>
            <person name="Grimmelikhuijzen C.J.P."/>
            <person name="Hamodrakas S.J."/>
            <person name="Hansson B.S."/>
            <person name="Huguet E."/>
            <person name="Jermiin L.S."/>
            <person name="Lan Q."/>
            <person name="Lehman H.K."/>
            <person name="Lorenzen M."/>
            <person name="Merzendorfer H."/>
            <person name="Michalopoulos I."/>
            <person name="Morton D.B."/>
            <person name="Muthukrishnan S."/>
            <person name="Oakeshott J.G."/>
            <person name="Palmer W."/>
            <person name="Park Y."/>
            <person name="Passarelli A.L."/>
            <person name="Rozas J."/>
            <person name="Schwartz L.M."/>
            <person name="Smith W."/>
            <person name="Southgate A."/>
            <person name="Vilcinskas A."/>
            <person name="Vogt R."/>
            <person name="Wang P."/>
            <person name="Werren J."/>
            <person name="Yu X.Q."/>
            <person name="Zhou J.J."/>
            <person name="Brown S.J."/>
            <person name="Scherer S.E."/>
            <person name="Richards S."/>
            <person name="Blissard G.W."/>
        </authorList>
    </citation>
    <scope>NUCLEOTIDE SEQUENCE</scope>
</reference>
<evidence type="ECO:0008006" key="7">
    <source>
        <dbReference type="Google" id="ProtNLM"/>
    </source>
</evidence>
<evidence type="ECO:0000259" key="3">
    <source>
        <dbReference type="PROSITE" id="PS51029"/>
    </source>
</evidence>
<dbReference type="GO" id="GO:0005634">
    <property type="term" value="C:nucleus"/>
    <property type="evidence" value="ECO:0007669"/>
    <property type="project" value="UniProtKB-SubCell"/>
</dbReference>
<dbReference type="EMBL" id="JH668477">
    <property type="protein sequence ID" value="KAG6454866.1"/>
    <property type="molecule type" value="Genomic_DNA"/>
</dbReference>
<accession>A0A922CQV3</accession>
<evidence type="ECO:0000256" key="1">
    <source>
        <dbReference type="PROSITE-ProRule" id="PRU00371"/>
    </source>
</evidence>
<dbReference type="GO" id="GO:0006357">
    <property type="term" value="P:regulation of transcription by RNA polymerase II"/>
    <property type="evidence" value="ECO:0007669"/>
    <property type="project" value="TreeGrafter"/>
</dbReference>
<dbReference type="Pfam" id="PF10545">
    <property type="entry name" value="MADF_DNA_bdg"/>
    <property type="match status" value="1"/>
</dbReference>
<feature type="domain" description="BESS" evidence="4">
    <location>
        <begin position="198"/>
        <end position="237"/>
    </location>
</feature>
<dbReference type="GO" id="GO:0003677">
    <property type="term" value="F:DNA binding"/>
    <property type="evidence" value="ECO:0007669"/>
    <property type="project" value="InterPro"/>
</dbReference>
<feature type="domain" description="MADF" evidence="3">
    <location>
        <begin position="7"/>
        <end position="92"/>
    </location>
</feature>
<dbReference type="PROSITE" id="PS51031">
    <property type="entry name" value="BESS"/>
    <property type="match status" value="1"/>
</dbReference>
<comment type="caution">
    <text evidence="5">The sequence shown here is derived from an EMBL/GenBank/DDBJ whole genome shotgun (WGS) entry which is preliminary data.</text>
</comment>
<organism evidence="5 6">
    <name type="scientific">Manduca sexta</name>
    <name type="common">Tobacco hawkmoth</name>
    <name type="synonym">Tobacco hornworm</name>
    <dbReference type="NCBI Taxonomy" id="7130"/>
    <lineage>
        <taxon>Eukaryota</taxon>
        <taxon>Metazoa</taxon>
        <taxon>Ecdysozoa</taxon>
        <taxon>Arthropoda</taxon>
        <taxon>Hexapoda</taxon>
        <taxon>Insecta</taxon>
        <taxon>Pterygota</taxon>
        <taxon>Neoptera</taxon>
        <taxon>Endopterygota</taxon>
        <taxon>Lepidoptera</taxon>
        <taxon>Glossata</taxon>
        <taxon>Ditrysia</taxon>
        <taxon>Bombycoidea</taxon>
        <taxon>Sphingidae</taxon>
        <taxon>Sphinginae</taxon>
        <taxon>Sphingini</taxon>
        <taxon>Manduca</taxon>
    </lineage>
</organism>
<evidence type="ECO:0000256" key="2">
    <source>
        <dbReference type="SAM" id="MobiDB-lite"/>
    </source>
</evidence>
<protein>
    <recommendedName>
        <fullName evidence="7">Transcription factor Adf-1</fullName>
    </recommendedName>
</protein>
<name>A0A922CQV3_MANSE</name>
<evidence type="ECO:0000313" key="5">
    <source>
        <dbReference type="EMBL" id="KAG6454866.1"/>
    </source>
</evidence>
<dbReference type="InterPro" id="IPR004210">
    <property type="entry name" value="BESS_motif"/>
</dbReference>
<dbReference type="SMART" id="SM00595">
    <property type="entry name" value="MADF"/>
    <property type="match status" value="1"/>
</dbReference>
<feature type="region of interest" description="Disordered" evidence="2">
    <location>
        <begin position="104"/>
        <end position="151"/>
    </location>
</feature>